<dbReference type="OrthoDB" id="3268868at2759"/>
<feature type="compositionally biased region" description="Low complexity" evidence="1">
    <location>
        <begin position="207"/>
        <end position="217"/>
    </location>
</feature>
<keyword evidence="2" id="KW-0812">Transmembrane</keyword>
<sequence>MPSTSNSGHYDQALLSQAAAPTRQQMQEGYQTDLLNARPAKSSSSPSQTNVNAGSKEHLAGTHPYQNGAPGSGERAILGSSQRPTPFWRSRTGIIAIVVGLVVIIAIAVGVGVGVSRSNKNNNSDGSGGLESSTNTTDGGATSTGEIATKPSFTEISTTFTTTSTSIGPERQPVTTLTTVITTTTAVEVTAQGEQSGSPTPSKDPAAGDATSTDAAGNPATQQEVPQGDSQ</sequence>
<reference evidence="3 4" key="1">
    <citation type="journal article" date="2020" name="ISME J.">
        <title>Uncovering the hidden diversity of litter-decomposition mechanisms in mushroom-forming fungi.</title>
        <authorList>
            <person name="Floudas D."/>
            <person name="Bentzer J."/>
            <person name="Ahren D."/>
            <person name="Johansson T."/>
            <person name="Persson P."/>
            <person name="Tunlid A."/>
        </authorList>
    </citation>
    <scope>NUCLEOTIDE SEQUENCE [LARGE SCALE GENOMIC DNA]</scope>
    <source>
        <strain evidence="3 4">CBS 291.85</strain>
    </source>
</reference>
<evidence type="ECO:0000313" key="3">
    <source>
        <dbReference type="EMBL" id="KAF5343896.1"/>
    </source>
</evidence>
<dbReference type="AlphaFoldDB" id="A0A8H5CLC4"/>
<feature type="compositionally biased region" description="Polar residues" evidence="1">
    <location>
        <begin position="22"/>
        <end position="34"/>
    </location>
</feature>
<accession>A0A8H5CLC4</accession>
<feature type="compositionally biased region" description="Polar residues" evidence="1">
    <location>
        <begin position="41"/>
        <end position="53"/>
    </location>
</feature>
<comment type="caution">
    <text evidence="3">The sequence shown here is derived from an EMBL/GenBank/DDBJ whole genome shotgun (WGS) entry which is preliminary data.</text>
</comment>
<dbReference type="EMBL" id="JAACJM010000131">
    <property type="protein sequence ID" value="KAF5343896.1"/>
    <property type="molecule type" value="Genomic_DNA"/>
</dbReference>
<name>A0A8H5CLC4_9AGAR</name>
<feature type="compositionally biased region" description="Polar residues" evidence="1">
    <location>
        <begin position="192"/>
        <end position="201"/>
    </location>
</feature>
<proteinExistence type="predicted"/>
<feature type="region of interest" description="Disordered" evidence="1">
    <location>
        <begin position="1"/>
        <end position="84"/>
    </location>
</feature>
<feature type="region of interest" description="Disordered" evidence="1">
    <location>
        <begin position="115"/>
        <end position="154"/>
    </location>
</feature>
<evidence type="ECO:0000256" key="2">
    <source>
        <dbReference type="SAM" id="Phobius"/>
    </source>
</evidence>
<keyword evidence="2" id="KW-0472">Membrane</keyword>
<feature type="transmembrane region" description="Helical" evidence="2">
    <location>
        <begin position="93"/>
        <end position="115"/>
    </location>
</feature>
<keyword evidence="4" id="KW-1185">Reference proteome</keyword>
<feature type="compositionally biased region" description="Polar residues" evidence="1">
    <location>
        <begin position="219"/>
        <end position="231"/>
    </location>
</feature>
<evidence type="ECO:0000256" key="1">
    <source>
        <dbReference type="SAM" id="MobiDB-lite"/>
    </source>
</evidence>
<feature type="region of interest" description="Disordered" evidence="1">
    <location>
        <begin position="185"/>
        <end position="231"/>
    </location>
</feature>
<feature type="compositionally biased region" description="Polar residues" evidence="1">
    <location>
        <begin position="130"/>
        <end position="146"/>
    </location>
</feature>
<organism evidence="3 4">
    <name type="scientific">Tetrapyrgos nigripes</name>
    <dbReference type="NCBI Taxonomy" id="182062"/>
    <lineage>
        <taxon>Eukaryota</taxon>
        <taxon>Fungi</taxon>
        <taxon>Dikarya</taxon>
        <taxon>Basidiomycota</taxon>
        <taxon>Agaricomycotina</taxon>
        <taxon>Agaricomycetes</taxon>
        <taxon>Agaricomycetidae</taxon>
        <taxon>Agaricales</taxon>
        <taxon>Marasmiineae</taxon>
        <taxon>Marasmiaceae</taxon>
        <taxon>Tetrapyrgos</taxon>
    </lineage>
</organism>
<keyword evidence="2" id="KW-1133">Transmembrane helix</keyword>
<protein>
    <submittedName>
        <fullName evidence="3">Uncharacterized protein</fullName>
    </submittedName>
</protein>
<dbReference type="Proteomes" id="UP000559256">
    <property type="component" value="Unassembled WGS sequence"/>
</dbReference>
<evidence type="ECO:0000313" key="4">
    <source>
        <dbReference type="Proteomes" id="UP000559256"/>
    </source>
</evidence>
<gene>
    <name evidence="3" type="ORF">D9758_012114</name>
</gene>
<feature type="compositionally biased region" description="Low complexity" evidence="1">
    <location>
        <begin position="115"/>
        <end position="125"/>
    </location>
</feature>